<accession>A0A2A9MMX1</accession>
<evidence type="ECO:0000313" key="3">
    <source>
        <dbReference type="EMBL" id="PFH36960.1"/>
    </source>
</evidence>
<dbReference type="KEGG" id="bbes:BESB_034180"/>
<evidence type="ECO:0000259" key="2">
    <source>
        <dbReference type="Pfam" id="PF04092"/>
    </source>
</evidence>
<keyword evidence="4" id="KW-1185">Reference proteome</keyword>
<dbReference type="InterPro" id="IPR036755">
    <property type="entry name" value="SRS_dom_sf"/>
</dbReference>
<reference evidence="3 4" key="1">
    <citation type="submission" date="2017-09" db="EMBL/GenBank/DDBJ databases">
        <title>Genome sequencing of Besnoitia besnoiti strain Bb-Ger1.</title>
        <authorList>
            <person name="Schares G."/>
            <person name="Venepally P."/>
            <person name="Lorenzi H.A."/>
        </authorList>
    </citation>
    <scope>NUCLEOTIDE SEQUENCE [LARGE SCALE GENOMIC DNA]</scope>
    <source>
        <strain evidence="3 4">Bb-Ger1</strain>
    </source>
</reference>
<dbReference type="EMBL" id="NWUJ01000002">
    <property type="protein sequence ID" value="PFH36960.1"/>
    <property type="molecule type" value="Genomic_DNA"/>
</dbReference>
<dbReference type="Proteomes" id="UP000224006">
    <property type="component" value="Chromosome II"/>
</dbReference>
<dbReference type="AlphaFoldDB" id="A0A2A9MMX1"/>
<feature type="signal peptide" evidence="1">
    <location>
        <begin position="1"/>
        <end position="31"/>
    </location>
</feature>
<protein>
    <recommendedName>
        <fullName evidence="2">SRS domain-containing protein</fullName>
    </recommendedName>
</protein>
<dbReference type="Pfam" id="PF04092">
    <property type="entry name" value="SAG"/>
    <property type="match status" value="2"/>
</dbReference>
<evidence type="ECO:0000256" key="1">
    <source>
        <dbReference type="SAM" id="SignalP"/>
    </source>
</evidence>
<dbReference type="GeneID" id="40308399"/>
<comment type="caution">
    <text evidence="3">The sequence shown here is derived from an EMBL/GenBank/DDBJ whole genome shotgun (WGS) entry which is preliminary data.</text>
</comment>
<proteinExistence type="predicted"/>
<dbReference type="Gene3D" id="2.60.40.1320">
    <property type="entry name" value="SRS domain"/>
    <property type="match status" value="2"/>
</dbReference>
<organism evidence="3 4">
    <name type="scientific">Besnoitia besnoiti</name>
    <name type="common">Apicomplexan protozoan</name>
    <dbReference type="NCBI Taxonomy" id="94643"/>
    <lineage>
        <taxon>Eukaryota</taxon>
        <taxon>Sar</taxon>
        <taxon>Alveolata</taxon>
        <taxon>Apicomplexa</taxon>
        <taxon>Conoidasida</taxon>
        <taxon>Coccidia</taxon>
        <taxon>Eucoccidiorida</taxon>
        <taxon>Eimeriorina</taxon>
        <taxon>Sarcocystidae</taxon>
        <taxon>Besnoitia</taxon>
    </lineage>
</organism>
<keyword evidence="1" id="KW-0732">Signal</keyword>
<dbReference type="VEuPathDB" id="ToxoDB:BESB_034180"/>
<feature type="domain" description="SRS" evidence="2">
    <location>
        <begin position="177"/>
        <end position="300"/>
    </location>
</feature>
<dbReference type="RefSeq" id="XP_029220969.1">
    <property type="nucleotide sequence ID" value="XM_029362004.1"/>
</dbReference>
<name>A0A2A9MMX1_BESBE</name>
<feature type="domain" description="SRS" evidence="2">
    <location>
        <begin position="55"/>
        <end position="162"/>
    </location>
</feature>
<sequence length="329" mass="35700">MKTDSRYTMGLGVFFFICLGLVLVAPKASRADSLGPSSTDTSTENVCDPKVYTGEKKWLDLEVKPEMDNISFKCAAALKTLKPEEDYVFQTEKCDQKQALTEACPGAKLDRKQAAQDTYSLTLSTKPTQDKVLYYKCEATPSRAKGGEELVAGKECIVKITVKGVGPATVVPAAHICVPKETGKDSRNVKELTLEGDKQSIDFSCGKQANTQLTPAANLNKFCADEGCQDQKDLSTVWSDAALTESTAGDATSYTLSVKSERSEDKSIYYKCSAPVEQQTEKQQAEATSQEKSCVLKITVKSDELSLAPAWMALSACLVGQIMLGLLYL</sequence>
<dbReference type="SUPFAM" id="SSF74877">
    <property type="entry name" value="Major surface antigen p30, SAG1"/>
    <property type="match status" value="1"/>
</dbReference>
<dbReference type="InterPro" id="IPR007226">
    <property type="entry name" value="SRS_dom"/>
</dbReference>
<feature type="chain" id="PRO_5012879930" description="SRS domain-containing protein" evidence="1">
    <location>
        <begin position="32"/>
        <end position="329"/>
    </location>
</feature>
<evidence type="ECO:0000313" key="4">
    <source>
        <dbReference type="Proteomes" id="UP000224006"/>
    </source>
</evidence>
<dbReference type="GO" id="GO:0016020">
    <property type="term" value="C:membrane"/>
    <property type="evidence" value="ECO:0007669"/>
    <property type="project" value="InterPro"/>
</dbReference>
<gene>
    <name evidence="3" type="ORF">BESB_034180</name>
</gene>